<dbReference type="EMBL" id="CAJGYM010000070">
    <property type="protein sequence ID" value="CAD6196309.1"/>
    <property type="molecule type" value="Genomic_DNA"/>
</dbReference>
<reference evidence="2" key="1">
    <citation type="submission" date="2020-10" db="EMBL/GenBank/DDBJ databases">
        <authorList>
            <person name="Kikuchi T."/>
        </authorList>
    </citation>
    <scope>NUCLEOTIDE SEQUENCE</scope>
    <source>
        <strain evidence="2">NKZ352</strain>
    </source>
</reference>
<dbReference type="Proteomes" id="UP000835052">
    <property type="component" value="Unassembled WGS sequence"/>
</dbReference>
<gene>
    <name evidence="2" type="ORF">CAUJ_LOCUS12224</name>
</gene>
<feature type="compositionally biased region" description="Basic residues" evidence="1">
    <location>
        <begin position="497"/>
        <end position="508"/>
    </location>
</feature>
<feature type="compositionally biased region" description="Polar residues" evidence="1">
    <location>
        <begin position="484"/>
        <end position="494"/>
    </location>
</feature>
<evidence type="ECO:0000256" key="1">
    <source>
        <dbReference type="SAM" id="MobiDB-lite"/>
    </source>
</evidence>
<evidence type="ECO:0000313" key="2">
    <source>
        <dbReference type="EMBL" id="CAD6196309.1"/>
    </source>
</evidence>
<comment type="caution">
    <text evidence="2">The sequence shown here is derived from an EMBL/GenBank/DDBJ whole genome shotgun (WGS) entry which is preliminary data.</text>
</comment>
<feature type="compositionally biased region" description="Basic and acidic residues" evidence="1">
    <location>
        <begin position="435"/>
        <end position="444"/>
    </location>
</feature>
<sequence length="508" mass="58238">MHASVTPNIPANVIMIYRKRFEMQTLKDKQRKYHMTPDEILYAESTACAIRFKRTKLFPPSMCADCGEEFTSTIIPSQDQLISHIDMHHDKHAIIERYTFKEANLFEQWIRDLGVYSKYRMKKMGLADEHMYFLCSLDDRVSRTGQGRATKHQQQNVHCTAFIRVYDWRLVMQREVQETVVDYCLDHCFHKEMHDADLASNAHIYEVYSPEVFLREVGERKARTQKMMSDQNSFQRIKRDVVRSNGFSVSNRGRSCFGSRALAPPIAAQLAGGVANPVVDSFYTETDFVSNDSPDVSSLFRASRRFRPPKTVEPSQGRSYITNRDFFKDAPTYSLVLKAEEACESLVNRLQHCSSSRQATRYKHRIDELLRAAVNDPEFGAQGSPEPDMTTAGTSVYRSMQYTMPTPGTSVRPVASNIMRKPTKRPAKVTNANKSNDEFDFDLKDELDEESSPPQENSPKVPRRGRPRKNESFTPVKKVRHDSTTSVATCVSESRSGRQRKTPARLHD</sequence>
<dbReference type="AlphaFoldDB" id="A0A8S1HLU3"/>
<dbReference type="OrthoDB" id="5808382at2759"/>
<feature type="region of interest" description="Disordered" evidence="1">
    <location>
        <begin position="403"/>
        <end position="508"/>
    </location>
</feature>
<accession>A0A8S1HLU3</accession>
<proteinExistence type="predicted"/>
<keyword evidence="3" id="KW-1185">Reference proteome</keyword>
<protein>
    <submittedName>
        <fullName evidence="2">Uncharacterized protein</fullName>
    </submittedName>
</protein>
<name>A0A8S1HLU3_9PELO</name>
<organism evidence="2 3">
    <name type="scientific">Caenorhabditis auriculariae</name>
    <dbReference type="NCBI Taxonomy" id="2777116"/>
    <lineage>
        <taxon>Eukaryota</taxon>
        <taxon>Metazoa</taxon>
        <taxon>Ecdysozoa</taxon>
        <taxon>Nematoda</taxon>
        <taxon>Chromadorea</taxon>
        <taxon>Rhabditida</taxon>
        <taxon>Rhabditina</taxon>
        <taxon>Rhabditomorpha</taxon>
        <taxon>Rhabditoidea</taxon>
        <taxon>Rhabditidae</taxon>
        <taxon>Peloderinae</taxon>
        <taxon>Caenorhabditis</taxon>
    </lineage>
</organism>
<evidence type="ECO:0000313" key="3">
    <source>
        <dbReference type="Proteomes" id="UP000835052"/>
    </source>
</evidence>